<gene>
    <name evidence="2" type="ordered locus">APE_1889</name>
</gene>
<evidence type="ECO:0000259" key="1">
    <source>
        <dbReference type="Pfam" id="PF08241"/>
    </source>
</evidence>
<feature type="domain" description="Methyltransferase type 11" evidence="1">
    <location>
        <begin position="51"/>
        <end position="136"/>
    </location>
</feature>
<dbReference type="KEGG" id="ape:APE_1889"/>
<organism evidence="2 3">
    <name type="scientific">Aeropyrum pernix (strain ATCC 700893 / DSM 11879 / JCM 9820 / NBRC 100138 / K1)</name>
    <dbReference type="NCBI Taxonomy" id="272557"/>
    <lineage>
        <taxon>Archaea</taxon>
        <taxon>Thermoproteota</taxon>
        <taxon>Thermoprotei</taxon>
        <taxon>Desulfurococcales</taxon>
        <taxon>Desulfurococcaceae</taxon>
        <taxon>Aeropyrum</taxon>
    </lineage>
</organism>
<protein>
    <recommendedName>
        <fullName evidence="1">Methyltransferase type 11 domain-containing protein</fullName>
    </recommendedName>
</protein>
<dbReference type="EMBL" id="BA000002">
    <property type="protein sequence ID" value="BAA80894.1"/>
    <property type="molecule type" value="Genomic_DNA"/>
</dbReference>
<dbReference type="STRING" id="272557.APE_1889"/>
<evidence type="ECO:0000313" key="3">
    <source>
        <dbReference type="Proteomes" id="UP000002518"/>
    </source>
</evidence>
<dbReference type="InterPro" id="IPR050508">
    <property type="entry name" value="Methyltransf_Superfamily"/>
</dbReference>
<dbReference type="EnsemblBacteria" id="BAA80894">
    <property type="protein sequence ID" value="BAA80894"/>
    <property type="gene ID" value="APE_1889"/>
</dbReference>
<dbReference type="Gene3D" id="3.40.50.150">
    <property type="entry name" value="Vaccinia Virus protein VP39"/>
    <property type="match status" value="1"/>
</dbReference>
<sequence length="224" mass="25206">MRRGCGGISTAPLFDRLYERYDKWYEENRLLAANEAKTVSRALEGSPRPLLEVGVGTGFFASIVGADAGLDPSLGMLRRARERGIPLLVAGVGERMPFRSRVFGSALIVVTLCFADDPQELLREVWRVLAWGGVLVSCIVPRDSSWGEYYEAKGRAGHPFYSKARFITNEMHHTMLKNAGFSLERQYATLSFKPWEEPREEEPVEAWGGDYGFTCTRARKKHVI</sequence>
<dbReference type="AlphaFoldDB" id="Q9YAQ4"/>
<dbReference type="Proteomes" id="UP000002518">
    <property type="component" value="Chromosome"/>
</dbReference>
<dbReference type="SUPFAM" id="SSF53335">
    <property type="entry name" value="S-adenosyl-L-methionine-dependent methyltransferases"/>
    <property type="match status" value="1"/>
</dbReference>
<dbReference type="CDD" id="cd02440">
    <property type="entry name" value="AdoMet_MTases"/>
    <property type="match status" value="1"/>
</dbReference>
<dbReference type="RefSeq" id="WP_010866662.1">
    <property type="nucleotide sequence ID" value="NC_000854.2"/>
</dbReference>
<dbReference type="InterPro" id="IPR029063">
    <property type="entry name" value="SAM-dependent_MTases_sf"/>
</dbReference>
<dbReference type="eggNOG" id="arCOG01773">
    <property type="taxonomic scope" value="Archaea"/>
</dbReference>
<name>Q9YAQ4_AERPE</name>
<dbReference type="PATRIC" id="fig|272557.25.peg.1267"/>
<reference evidence="2 3" key="1">
    <citation type="journal article" date="1999" name="DNA Res.">
        <title>Complete genome sequence of an aerobic hyper-thermophilic crenarchaeon, Aeropyrum pernix K1.</title>
        <authorList>
            <person name="Kawarabayasi Y."/>
            <person name="Hino Y."/>
            <person name="Horikawa H."/>
            <person name="Yamazaki S."/>
            <person name="Haikawa Y."/>
            <person name="Jin-no K."/>
            <person name="Takahashi M."/>
            <person name="Sekine M."/>
            <person name="Baba S."/>
            <person name="Ankai A."/>
            <person name="Kosugi H."/>
            <person name="Hosoyama A."/>
            <person name="Fukui S."/>
            <person name="Nagai Y."/>
            <person name="Nishijima K."/>
            <person name="Nakazawa H."/>
            <person name="Takamiya M."/>
            <person name="Masuda S."/>
            <person name="Funahashi T."/>
            <person name="Tanaka T."/>
            <person name="Kudoh Y."/>
            <person name="Yamazaki J."/>
            <person name="Kushida N."/>
            <person name="Oguchi A."/>
            <person name="Aoki K."/>
            <person name="Kubota K."/>
            <person name="Nakamura Y."/>
            <person name="Nomura N."/>
            <person name="Sako Y."/>
            <person name="Kikuchi H."/>
        </authorList>
    </citation>
    <scope>NUCLEOTIDE SEQUENCE [LARGE SCALE GENOMIC DNA]</scope>
    <source>
        <strain evidence="3">ATCC 700893 / DSM 11879 / JCM 9820 / NBRC 100138 / K1</strain>
    </source>
</reference>
<dbReference type="InterPro" id="IPR013216">
    <property type="entry name" value="Methyltransf_11"/>
</dbReference>
<dbReference type="GeneID" id="1446321"/>
<evidence type="ECO:0000313" key="2">
    <source>
        <dbReference type="EMBL" id="BAA80894.1"/>
    </source>
</evidence>
<dbReference type="PIR" id="A72576">
    <property type="entry name" value="A72576"/>
</dbReference>
<dbReference type="PANTHER" id="PTHR42912">
    <property type="entry name" value="METHYLTRANSFERASE"/>
    <property type="match status" value="1"/>
</dbReference>
<dbReference type="GO" id="GO:0008757">
    <property type="term" value="F:S-adenosylmethionine-dependent methyltransferase activity"/>
    <property type="evidence" value="ECO:0007669"/>
    <property type="project" value="InterPro"/>
</dbReference>
<accession>Q9YAQ4</accession>
<proteinExistence type="predicted"/>
<keyword evidence="3" id="KW-1185">Reference proteome</keyword>
<dbReference type="Pfam" id="PF08241">
    <property type="entry name" value="Methyltransf_11"/>
    <property type="match status" value="1"/>
</dbReference>
<dbReference type="PANTHER" id="PTHR42912:SF80">
    <property type="entry name" value="METHYLTRANSFERASE DOMAIN-CONTAINING PROTEIN"/>
    <property type="match status" value="1"/>
</dbReference>